<accession>A0AAD7EIW0</accession>
<reference evidence="1" key="1">
    <citation type="submission" date="2023-03" db="EMBL/GenBank/DDBJ databases">
        <title>Massive genome expansion in bonnet fungi (Mycena s.s.) driven by repeated elements and novel gene families across ecological guilds.</title>
        <authorList>
            <consortium name="Lawrence Berkeley National Laboratory"/>
            <person name="Harder C.B."/>
            <person name="Miyauchi S."/>
            <person name="Viragh M."/>
            <person name="Kuo A."/>
            <person name="Thoen E."/>
            <person name="Andreopoulos B."/>
            <person name="Lu D."/>
            <person name="Skrede I."/>
            <person name="Drula E."/>
            <person name="Henrissat B."/>
            <person name="Morin E."/>
            <person name="Kohler A."/>
            <person name="Barry K."/>
            <person name="LaButti K."/>
            <person name="Morin E."/>
            <person name="Salamov A."/>
            <person name="Lipzen A."/>
            <person name="Mereny Z."/>
            <person name="Hegedus B."/>
            <person name="Baldrian P."/>
            <person name="Stursova M."/>
            <person name="Weitz H."/>
            <person name="Taylor A."/>
            <person name="Grigoriev I.V."/>
            <person name="Nagy L.G."/>
            <person name="Martin F."/>
            <person name="Kauserud H."/>
        </authorList>
    </citation>
    <scope>NUCLEOTIDE SEQUENCE</scope>
    <source>
        <strain evidence="1">CBHHK002</strain>
    </source>
</reference>
<comment type="caution">
    <text evidence="1">The sequence shown here is derived from an EMBL/GenBank/DDBJ whole genome shotgun (WGS) entry which is preliminary data.</text>
</comment>
<proteinExistence type="predicted"/>
<name>A0AAD7EIW0_9AGAR</name>
<dbReference type="Proteomes" id="UP001218218">
    <property type="component" value="Unassembled WGS sequence"/>
</dbReference>
<gene>
    <name evidence="1" type="ORF">DFH08DRAFT_1085194</name>
</gene>
<keyword evidence="2" id="KW-1185">Reference proteome</keyword>
<organism evidence="1 2">
    <name type="scientific">Mycena albidolilacea</name>
    <dbReference type="NCBI Taxonomy" id="1033008"/>
    <lineage>
        <taxon>Eukaryota</taxon>
        <taxon>Fungi</taxon>
        <taxon>Dikarya</taxon>
        <taxon>Basidiomycota</taxon>
        <taxon>Agaricomycotina</taxon>
        <taxon>Agaricomycetes</taxon>
        <taxon>Agaricomycetidae</taxon>
        <taxon>Agaricales</taxon>
        <taxon>Marasmiineae</taxon>
        <taxon>Mycenaceae</taxon>
        <taxon>Mycena</taxon>
    </lineage>
</organism>
<dbReference type="Gene3D" id="3.80.10.10">
    <property type="entry name" value="Ribonuclease Inhibitor"/>
    <property type="match status" value="1"/>
</dbReference>
<dbReference type="InterPro" id="IPR032675">
    <property type="entry name" value="LRR_dom_sf"/>
</dbReference>
<sequence length="249" mass="27688">MVGGLILVEFRVGTTAFATKSTTRTLYAALASHLNHSTLQTLEFGLPEDYEVDEMDVLPEQAEYILAIFVIEEHILATLFCFENLTDITLAPPVGFQIDDAIAWDLARAWPKFKSLCLTACSHRYLHHPSSMSLLGLRAFAKHCPELASLTITFDVVIIPPLDSADAVSKISLRSLDVYTSPIIHSSLVSQLLCPLFSNLTTIHTFKEWVWDGPGDFDLDKAETAAAHGRLARWKRVKLLPYSKDVDVS</sequence>
<dbReference type="EMBL" id="JARIHO010000044">
    <property type="protein sequence ID" value="KAJ7325535.1"/>
    <property type="molecule type" value="Genomic_DNA"/>
</dbReference>
<dbReference type="AlphaFoldDB" id="A0AAD7EIW0"/>
<protein>
    <submittedName>
        <fullName evidence="1">Uncharacterized protein</fullName>
    </submittedName>
</protein>
<evidence type="ECO:0000313" key="2">
    <source>
        <dbReference type="Proteomes" id="UP001218218"/>
    </source>
</evidence>
<evidence type="ECO:0000313" key="1">
    <source>
        <dbReference type="EMBL" id="KAJ7325535.1"/>
    </source>
</evidence>